<reference evidence="2" key="1">
    <citation type="submission" date="2020-09" db="EMBL/GenBank/DDBJ databases">
        <title>Pelagicoccus enzymogenes sp. nov. with an EPS production, isolated from marine sediment.</title>
        <authorList>
            <person name="Feng X."/>
        </authorList>
    </citation>
    <scope>NUCLEOTIDE SEQUENCE</scope>
    <source>
        <strain evidence="2">NFK12</strain>
    </source>
</reference>
<protein>
    <recommendedName>
        <fullName evidence="4">Beta-barrel porin 2</fullName>
    </recommendedName>
</protein>
<name>A0A927IJC5_9BACT</name>
<sequence length="421" mass="48237">MKNRRNIFLLIAALLSALTYALASQTFGNDQAWLGSLLTEEDDEVVVDDFLLDDSLWASDASSSGAEAAVAPAPQALSPWSMESSVGGGFGYRENVLFGADNKQVDSSFQQVDFDYFAMRSFQEGRGDIATVFFGELRNYDSVPGLSSEHLLAMNTRIGMDFLGDYRGILQLEAMHSEQAIDASVDDFETEALAVSVFRPGVVLGLERAFDGLGAFQLTYGYRNSKYSEDSEDFDSTFYGLEWEKRISDRSQLTLGWERYSEDYDRKLSRRVGEAWEDAPLLELSGNRYEFEWLWSNREGALRRSRFTADYEREEDRYGNYYARSKMRLRQGFEWSFGPWELDTGVSMDQLDYDFRASSDDPSVLRSDDSWRWDVELSRKMGEDWKAFVRHENSFKDSSDALYEYDAASTYIGLNWNFLSR</sequence>
<feature type="signal peptide" evidence="1">
    <location>
        <begin position="1"/>
        <end position="23"/>
    </location>
</feature>
<evidence type="ECO:0000313" key="2">
    <source>
        <dbReference type="EMBL" id="MBD5781724.1"/>
    </source>
</evidence>
<keyword evidence="1" id="KW-0732">Signal</keyword>
<feature type="chain" id="PRO_5037427011" description="Beta-barrel porin 2" evidence="1">
    <location>
        <begin position="24"/>
        <end position="421"/>
    </location>
</feature>
<evidence type="ECO:0000313" key="3">
    <source>
        <dbReference type="Proteomes" id="UP000622317"/>
    </source>
</evidence>
<organism evidence="2 3">
    <name type="scientific">Pelagicoccus enzymogenes</name>
    <dbReference type="NCBI Taxonomy" id="2773457"/>
    <lineage>
        <taxon>Bacteria</taxon>
        <taxon>Pseudomonadati</taxon>
        <taxon>Verrucomicrobiota</taxon>
        <taxon>Opitutia</taxon>
        <taxon>Puniceicoccales</taxon>
        <taxon>Pelagicoccaceae</taxon>
        <taxon>Pelagicoccus</taxon>
    </lineage>
</organism>
<accession>A0A927IJC5</accession>
<dbReference type="RefSeq" id="WP_191618806.1">
    <property type="nucleotide sequence ID" value="NZ_JACYFG010000051.1"/>
</dbReference>
<evidence type="ECO:0008006" key="4">
    <source>
        <dbReference type="Google" id="ProtNLM"/>
    </source>
</evidence>
<gene>
    <name evidence="2" type="ORF">IEN85_19645</name>
</gene>
<dbReference type="SUPFAM" id="SSF56935">
    <property type="entry name" value="Porins"/>
    <property type="match status" value="1"/>
</dbReference>
<keyword evidence="3" id="KW-1185">Reference proteome</keyword>
<evidence type="ECO:0000256" key="1">
    <source>
        <dbReference type="SAM" id="SignalP"/>
    </source>
</evidence>
<dbReference type="Proteomes" id="UP000622317">
    <property type="component" value="Unassembled WGS sequence"/>
</dbReference>
<comment type="caution">
    <text evidence="2">The sequence shown here is derived from an EMBL/GenBank/DDBJ whole genome shotgun (WGS) entry which is preliminary data.</text>
</comment>
<dbReference type="EMBL" id="JACYFG010000051">
    <property type="protein sequence ID" value="MBD5781724.1"/>
    <property type="molecule type" value="Genomic_DNA"/>
</dbReference>
<proteinExistence type="predicted"/>
<dbReference type="AlphaFoldDB" id="A0A927IJC5"/>